<proteinExistence type="predicted"/>
<dbReference type="EMBL" id="QTSX02000749">
    <property type="protein sequence ID" value="KAJ9085707.1"/>
    <property type="molecule type" value="Genomic_DNA"/>
</dbReference>
<comment type="caution">
    <text evidence="1">The sequence shown here is derived from an EMBL/GenBank/DDBJ whole genome shotgun (WGS) entry which is preliminary data.</text>
</comment>
<evidence type="ECO:0000313" key="1">
    <source>
        <dbReference type="EMBL" id="KAJ9085707.1"/>
    </source>
</evidence>
<reference evidence="1" key="1">
    <citation type="submission" date="2022-04" db="EMBL/GenBank/DDBJ databases">
        <title>Genome of the entomopathogenic fungus Entomophthora muscae.</title>
        <authorList>
            <person name="Elya C."/>
            <person name="Lovett B.R."/>
            <person name="Lee E."/>
            <person name="Macias A.M."/>
            <person name="Hajek A.E."/>
            <person name="De Bivort B.L."/>
            <person name="Kasson M.T."/>
            <person name="De Fine Licht H.H."/>
            <person name="Stajich J.E."/>
        </authorList>
    </citation>
    <scope>NUCLEOTIDE SEQUENCE</scope>
    <source>
        <strain evidence="1">Berkeley</strain>
    </source>
</reference>
<organism evidence="1 2">
    <name type="scientific">Entomophthora muscae</name>
    <dbReference type="NCBI Taxonomy" id="34485"/>
    <lineage>
        <taxon>Eukaryota</taxon>
        <taxon>Fungi</taxon>
        <taxon>Fungi incertae sedis</taxon>
        <taxon>Zoopagomycota</taxon>
        <taxon>Entomophthoromycotina</taxon>
        <taxon>Entomophthoromycetes</taxon>
        <taxon>Entomophthorales</taxon>
        <taxon>Entomophthoraceae</taxon>
        <taxon>Entomophthora</taxon>
    </lineage>
</organism>
<evidence type="ECO:0000313" key="2">
    <source>
        <dbReference type="Proteomes" id="UP001165960"/>
    </source>
</evidence>
<accession>A0ACC2UG09</accession>
<keyword evidence="2" id="KW-1185">Reference proteome</keyword>
<dbReference type="Proteomes" id="UP001165960">
    <property type="component" value="Unassembled WGS sequence"/>
</dbReference>
<gene>
    <name evidence="1" type="primary">SEC62</name>
    <name evidence="1" type="ORF">DSO57_1011409</name>
</gene>
<sequence length="144" mass="16111">MGILVLAGIFAGVLFPLWPAFMRNGAWYVSMAGLGFLGFLFVTTIIRFILYIFTKVFYSPGIWLFPNLYEDVGFFESFVPLYAWDLPPPPKKPKSKASKKTNATAKSPPQDAEPLLVESNDPSTDAPPPYNEEVEEIQAENSKK</sequence>
<protein>
    <submittedName>
        <fullName evidence="1">Translocation protein S62</fullName>
    </submittedName>
</protein>
<name>A0ACC2UG09_9FUNG</name>